<dbReference type="RefSeq" id="WP_093318276.1">
    <property type="nucleotide sequence ID" value="NZ_FOAF01000001.1"/>
</dbReference>
<proteinExistence type="predicted"/>
<accession>A0A1H7ICL9</accession>
<dbReference type="STRING" id="407022.SAMN05661044_00657"/>
<keyword evidence="1" id="KW-1133">Transmembrane helix</keyword>
<gene>
    <name evidence="2" type="ORF">SAMN05661044_00657</name>
</gene>
<sequence>MNNLIQVLYDADKTALFVLMGLTIHLLVDINRFQRWWRCYRHFEEDDLLAIRMLEFFGKTAGDICIALVIANLWLSQ</sequence>
<dbReference type="EMBL" id="FOAF01000001">
    <property type="protein sequence ID" value="SEK60246.1"/>
    <property type="molecule type" value="Genomic_DNA"/>
</dbReference>
<feature type="transmembrane region" description="Helical" evidence="1">
    <location>
        <begin position="15"/>
        <end position="33"/>
    </location>
</feature>
<reference evidence="3" key="1">
    <citation type="submission" date="2016-10" db="EMBL/GenBank/DDBJ databases">
        <authorList>
            <person name="Varghese N."/>
            <person name="Submissions S."/>
        </authorList>
    </citation>
    <scope>NUCLEOTIDE SEQUENCE [LARGE SCALE GENOMIC DNA]</scope>
    <source>
        <strain evidence="3">DSM 18733</strain>
    </source>
</reference>
<protein>
    <submittedName>
        <fullName evidence="2">Uncharacterized protein</fullName>
    </submittedName>
</protein>
<name>A0A1H7ICL9_OLID1</name>
<evidence type="ECO:0000256" key="1">
    <source>
        <dbReference type="SAM" id="Phobius"/>
    </source>
</evidence>
<organism evidence="2 3">
    <name type="scientific">Olivibacter domesticus</name>
    <name type="common">Pseudosphingobacterium domesticum</name>
    <dbReference type="NCBI Taxonomy" id="407022"/>
    <lineage>
        <taxon>Bacteria</taxon>
        <taxon>Pseudomonadati</taxon>
        <taxon>Bacteroidota</taxon>
        <taxon>Sphingobacteriia</taxon>
        <taxon>Sphingobacteriales</taxon>
        <taxon>Sphingobacteriaceae</taxon>
        <taxon>Olivibacter</taxon>
    </lineage>
</organism>
<dbReference type="Proteomes" id="UP000199421">
    <property type="component" value="Unassembled WGS sequence"/>
</dbReference>
<evidence type="ECO:0000313" key="3">
    <source>
        <dbReference type="Proteomes" id="UP000199421"/>
    </source>
</evidence>
<keyword evidence="3" id="KW-1185">Reference proteome</keyword>
<keyword evidence="1" id="KW-0812">Transmembrane</keyword>
<dbReference type="AlphaFoldDB" id="A0A1H7ICL9"/>
<keyword evidence="1" id="KW-0472">Membrane</keyword>
<evidence type="ECO:0000313" key="2">
    <source>
        <dbReference type="EMBL" id="SEK60246.1"/>
    </source>
</evidence>